<reference evidence="4" key="1">
    <citation type="journal article" date="2014" name="Int. J. Syst. Evol. Microbiol.">
        <title>Complete genome sequence of Corynebacterium casei LMG S-19264T (=DSM 44701T), isolated from a smear-ripened cheese.</title>
        <authorList>
            <consortium name="US DOE Joint Genome Institute (JGI-PGF)"/>
            <person name="Walter F."/>
            <person name="Albersmeier A."/>
            <person name="Kalinowski J."/>
            <person name="Ruckert C."/>
        </authorList>
    </citation>
    <scope>NUCLEOTIDE SEQUENCE</scope>
    <source>
        <strain evidence="4">CGMCC 1.7086</strain>
    </source>
</reference>
<dbReference type="PANTHER" id="PTHR43283:SF11">
    <property type="entry name" value="BETA-LACTAMASE-RELATED DOMAIN-CONTAINING PROTEIN"/>
    <property type="match status" value="1"/>
</dbReference>
<dbReference type="SUPFAM" id="SSF55846">
    <property type="entry name" value="N-acetylmuramoyl-L-alanine amidase-like"/>
    <property type="match status" value="1"/>
</dbReference>
<dbReference type="PANTHER" id="PTHR43283">
    <property type="entry name" value="BETA-LACTAMASE-RELATED"/>
    <property type="match status" value="1"/>
</dbReference>
<keyword evidence="1" id="KW-0378">Hydrolase</keyword>
<dbReference type="InterPro" id="IPR002502">
    <property type="entry name" value="Amidase_domain"/>
</dbReference>
<dbReference type="Gene3D" id="1.10.101.10">
    <property type="entry name" value="PGBD-like superfamily/PGBD"/>
    <property type="match status" value="1"/>
</dbReference>
<dbReference type="InterPro" id="IPR012338">
    <property type="entry name" value="Beta-lactam/transpept-like"/>
</dbReference>
<proteinExistence type="predicted"/>
<dbReference type="InterPro" id="IPR036505">
    <property type="entry name" value="Amidase/PGRP_sf"/>
</dbReference>
<dbReference type="Pfam" id="PF00144">
    <property type="entry name" value="Beta-lactamase"/>
    <property type="match status" value="1"/>
</dbReference>
<feature type="domain" description="N-acetylmuramoyl-L-alanine amidase" evidence="3">
    <location>
        <begin position="32"/>
        <end position="197"/>
    </location>
</feature>
<dbReference type="GO" id="GO:0008745">
    <property type="term" value="F:N-acetylmuramoyl-L-alanine amidase activity"/>
    <property type="evidence" value="ECO:0007669"/>
    <property type="project" value="InterPro"/>
</dbReference>
<dbReference type="Proteomes" id="UP000606935">
    <property type="component" value="Unassembled WGS sequence"/>
</dbReference>
<gene>
    <name evidence="4" type="ORF">GCM10010982_01240</name>
</gene>
<dbReference type="EMBL" id="BMLS01000001">
    <property type="protein sequence ID" value="GGO63669.1"/>
    <property type="molecule type" value="Genomic_DNA"/>
</dbReference>
<keyword evidence="2" id="KW-0732">Signal</keyword>
<dbReference type="InterPro" id="IPR050789">
    <property type="entry name" value="Diverse_Enzym_Activities"/>
</dbReference>
<dbReference type="Gene3D" id="3.40.80.10">
    <property type="entry name" value="Peptidoglycan recognition protein-like"/>
    <property type="match status" value="1"/>
</dbReference>
<feature type="chain" id="PRO_5037403202" description="N-acetylmuramoyl-L-alanine amidase domain-containing protein" evidence="2">
    <location>
        <begin position="20"/>
        <end position="822"/>
    </location>
</feature>
<evidence type="ECO:0000313" key="5">
    <source>
        <dbReference type="Proteomes" id="UP000606935"/>
    </source>
</evidence>
<dbReference type="SUPFAM" id="SSF56601">
    <property type="entry name" value="beta-lactamase/transpeptidase-like"/>
    <property type="match status" value="1"/>
</dbReference>
<protein>
    <recommendedName>
        <fullName evidence="3">N-acetylmuramoyl-L-alanine amidase domain-containing protein</fullName>
    </recommendedName>
</protein>
<dbReference type="Gene3D" id="3.40.710.10">
    <property type="entry name" value="DD-peptidase/beta-lactamase superfamily"/>
    <property type="match status" value="1"/>
</dbReference>
<dbReference type="FunFam" id="3.40.80.10:FF:000003">
    <property type="entry name" value="N-acetylmuramoyl-L-alanine amidase"/>
    <property type="match status" value="1"/>
</dbReference>
<feature type="signal peptide" evidence="2">
    <location>
        <begin position="1"/>
        <end position="19"/>
    </location>
</feature>
<name>A0A917YT32_9ALTE</name>
<dbReference type="AlphaFoldDB" id="A0A917YT32"/>
<evidence type="ECO:0000313" key="4">
    <source>
        <dbReference type="EMBL" id="GGO63669.1"/>
    </source>
</evidence>
<dbReference type="NCBIfam" id="NF002968">
    <property type="entry name" value="PRK03642.1"/>
    <property type="match status" value="1"/>
</dbReference>
<dbReference type="InterPro" id="IPR036366">
    <property type="entry name" value="PGBDSf"/>
</dbReference>
<reference evidence="4" key="2">
    <citation type="submission" date="2020-09" db="EMBL/GenBank/DDBJ databases">
        <authorList>
            <person name="Sun Q."/>
            <person name="Zhou Y."/>
        </authorList>
    </citation>
    <scope>NUCLEOTIDE SEQUENCE</scope>
    <source>
        <strain evidence="4">CGMCC 1.7086</strain>
    </source>
</reference>
<organism evidence="4 5">
    <name type="scientific">Bowmanella pacifica</name>
    <dbReference type="NCBI Taxonomy" id="502051"/>
    <lineage>
        <taxon>Bacteria</taxon>
        <taxon>Pseudomonadati</taxon>
        <taxon>Pseudomonadota</taxon>
        <taxon>Gammaproteobacteria</taxon>
        <taxon>Alteromonadales</taxon>
        <taxon>Alteromonadaceae</taxon>
        <taxon>Bowmanella</taxon>
    </lineage>
</organism>
<dbReference type="SMART" id="SM00644">
    <property type="entry name" value="Ami_2"/>
    <property type="match status" value="1"/>
</dbReference>
<evidence type="ECO:0000256" key="1">
    <source>
        <dbReference type="ARBA" id="ARBA00022801"/>
    </source>
</evidence>
<dbReference type="Pfam" id="PF01510">
    <property type="entry name" value="Amidase_2"/>
    <property type="match status" value="1"/>
</dbReference>
<sequence>MPFHQGIIRRALVGLAAMAGVVGCSSFSVQQMPSQSYNHRVQFLVMHFTAIDYQKSVNALVNGKHVSSHYLLPERFDPSYPGGDDLQVYQLVDEHDRAWHAGRSYWQGRENLNDQSIGIEIVNVPRCERPMGHHFMDPDHSSEHGDGRLCIFPDYDPKQIELLVKLSKQILARNPNIGPTQVVGHSDITPNRKNDPGPRFPWYQLYKEGIGAWYDNDTVNKYWQQFSHTPPSISLMQAALRAYGYGVLETGEMDSQTLDTLSAFQMHFLPWHVNGEASDKTAAVLFALLDKYFPRKLERLMSRYAKEQVALPVEVTLIARGQIDEVFPQPEPSSRVFINDRRVFKAYAGQGEIIIDSQEAQSADIYINGQKLNIQQPFSANQQYRYSLSKRTHSGNNTLKVANVKPEGASIRVTIPYPELQQGNKRAYNFNAVDSLIEDDIANGFPGAVLMVVKDGKVVKQTAYGYQKRYDENGQLLANSQPMHANTLFDMASNTKMYATNYALMKLASQGKLDISRPIADYIPEYKGGGRNVRTVKDLLEHTAGYGSEVRFFDRNNALGERFFSQNKARTSQLLISQVPFETGRHVRTLYSDTDYMLLGLLVERIAGMPLDTYVETQIYQPLGLTHSVFNPLQKGFSKGQAAATELQGNSRDGRLDFDNIRTYTLQGEVHDEKAFYAMGGVSGHAGMFSTASDMAVLTQILLNRGGYQQHQVFSANVLDQFAKASDADITQGLGWRRAGNGDRAWHFGPYASPQAIGHTGWTGTVTVVDPTYDLAIILLTNRKHSPIVESQTSYGFAGDEFETGRYGSVISLIYEAILGKQ</sequence>
<comment type="caution">
    <text evidence="4">The sequence shown here is derived from an EMBL/GenBank/DDBJ whole genome shotgun (WGS) entry which is preliminary data.</text>
</comment>
<dbReference type="RefSeq" id="WP_188691678.1">
    <property type="nucleotide sequence ID" value="NZ_BMLS01000001.1"/>
</dbReference>
<keyword evidence="5" id="KW-1185">Reference proteome</keyword>
<evidence type="ECO:0000259" key="3">
    <source>
        <dbReference type="SMART" id="SM00644"/>
    </source>
</evidence>
<dbReference type="InterPro" id="IPR036365">
    <property type="entry name" value="PGBD-like_sf"/>
</dbReference>
<dbReference type="GO" id="GO:0009253">
    <property type="term" value="P:peptidoglycan catabolic process"/>
    <property type="evidence" value="ECO:0007669"/>
    <property type="project" value="InterPro"/>
</dbReference>
<evidence type="ECO:0000256" key="2">
    <source>
        <dbReference type="SAM" id="SignalP"/>
    </source>
</evidence>
<dbReference type="CDD" id="cd06583">
    <property type="entry name" value="PGRP"/>
    <property type="match status" value="1"/>
</dbReference>
<dbReference type="SUPFAM" id="SSF47090">
    <property type="entry name" value="PGBD-like"/>
    <property type="match status" value="1"/>
</dbReference>
<accession>A0A917YT32</accession>
<dbReference type="InterPro" id="IPR001466">
    <property type="entry name" value="Beta-lactam-related"/>
</dbReference>